<protein>
    <submittedName>
        <fullName evidence="1">Uncharacterized protein</fullName>
    </submittedName>
</protein>
<reference evidence="1" key="1">
    <citation type="submission" date="2021-01" db="EMBL/GenBank/DDBJ databases">
        <authorList>
            <consortium name="Genoscope - CEA"/>
            <person name="William W."/>
        </authorList>
    </citation>
    <scope>NUCLEOTIDE SEQUENCE</scope>
</reference>
<dbReference type="EMBL" id="CAJJDP010000154">
    <property type="protein sequence ID" value="CAD8210910.1"/>
    <property type="molecule type" value="Genomic_DNA"/>
</dbReference>
<gene>
    <name evidence="1" type="ORF">POCTA_138.1.T1520094</name>
</gene>
<sequence>MQNQQLPSGFQTKSIGFVQVFYSVKILKFDVTLQKHQNKLISIFNCSYSNPNSNNNRLNKFNTKMYIDQNHKLQDAAQITEIPHQHKISQSLLKNAQCLCRVIYLDFQEGNFFIVILIQQVGYF</sequence>
<organism evidence="1 2">
    <name type="scientific">Paramecium octaurelia</name>
    <dbReference type="NCBI Taxonomy" id="43137"/>
    <lineage>
        <taxon>Eukaryota</taxon>
        <taxon>Sar</taxon>
        <taxon>Alveolata</taxon>
        <taxon>Ciliophora</taxon>
        <taxon>Intramacronucleata</taxon>
        <taxon>Oligohymenophorea</taxon>
        <taxon>Peniculida</taxon>
        <taxon>Parameciidae</taxon>
        <taxon>Paramecium</taxon>
    </lineage>
</organism>
<proteinExistence type="predicted"/>
<accession>A0A8S1YAY7</accession>
<keyword evidence="2" id="KW-1185">Reference proteome</keyword>
<name>A0A8S1YAY7_PAROT</name>
<evidence type="ECO:0000313" key="2">
    <source>
        <dbReference type="Proteomes" id="UP000683925"/>
    </source>
</evidence>
<dbReference type="Proteomes" id="UP000683925">
    <property type="component" value="Unassembled WGS sequence"/>
</dbReference>
<evidence type="ECO:0000313" key="1">
    <source>
        <dbReference type="EMBL" id="CAD8210910.1"/>
    </source>
</evidence>
<comment type="caution">
    <text evidence="1">The sequence shown here is derived from an EMBL/GenBank/DDBJ whole genome shotgun (WGS) entry which is preliminary data.</text>
</comment>
<dbReference type="AlphaFoldDB" id="A0A8S1YAY7"/>